<proteinExistence type="predicted"/>
<keyword evidence="1" id="KW-1133">Transmembrane helix</keyword>
<reference evidence="5" key="1">
    <citation type="journal article" date="2013" name="Genome Announc.">
        <title>Draft Genome Sequence of the Dimorphic Prosthecate Bacterium Brevundimonas abyssalis TAR-001T.</title>
        <authorList>
            <person name="Tsubouchi T."/>
            <person name="Nishi S."/>
            <person name="Usui K."/>
            <person name="Shimane Y."/>
            <person name="Takaki Y."/>
            <person name="Maruyama T."/>
            <person name="Hatada Y."/>
        </authorList>
    </citation>
    <scope>NUCLEOTIDE SEQUENCE [LARGE SCALE GENOMIC DNA]</scope>
    <source>
        <strain evidence="5">TAR-001</strain>
    </source>
</reference>
<protein>
    <submittedName>
        <fullName evidence="4">Iron siderophore sensor protein</fullName>
    </submittedName>
</protein>
<dbReference type="InterPro" id="IPR012373">
    <property type="entry name" value="Ferrdict_sens_TM"/>
</dbReference>
<name>A0A8E0NCT1_9CAUL</name>
<dbReference type="EMBL" id="BATC01000048">
    <property type="protein sequence ID" value="GAD60015.1"/>
    <property type="molecule type" value="Genomic_DNA"/>
</dbReference>
<dbReference type="RefSeq" id="WP_021698109.1">
    <property type="nucleotide sequence ID" value="NZ_BATC01000048.1"/>
</dbReference>
<feature type="domain" description="FecR N-terminal" evidence="3">
    <location>
        <begin position="13"/>
        <end position="52"/>
    </location>
</feature>
<organism evidence="4 5">
    <name type="scientific">Brevundimonas abyssalis TAR-001</name>
    <dbReference type="NCBI Taxonomy" id="1391729"/>
    <lineage>
        <taxon>Bacteria</taxon>
        <taxon>Pseudomonadati</taxon>
        <taxon>Pseudomonadota</taxon>
        <taxon>Alphaproteobacteria</taxon>
        <taxon>Caulobacterales</taxon>
        <taxon>Caulobacteraceae</taxon>
        <taxon>Brevundimonas</taxon>
    </lineage>
</organism>
<dbReference type="OrthoDB" id="636724at2"/>
<evidence type="ECO:0000259" key="2">
    <source>
        <dbReference type="Pfam" id="PF04773"/>
    </source>
</evidence>
<dbReference type="AlphaFoldDB" id="A0A8E0NCT1"/>
<keyword evidence="5" id="KW-1185">Reference proteome</keyword>
<evidence type="ECO:0000259" key="3">
    <source>
        <dbReference type="Pfam" id="PF16220"/>
    </source>
</evidence>
<dbReference type="PANTHER" id="PTHR30273:SF2">
    <property type="entry name" value="PROTEIN FECR"/>
    <property type="match status" value="1"/>
</dbReference>
<dbReference type="Proteomes" id="UP000016569">
    <property type="component" value="Unassembled WGS sequence"/>
</dbReference>
<dbReference type="Pfam" id="PF04773">
    <property type="entry name" value="FecR"/>
    <property type="match status" value="1"/>
</dbReference>
<keyword evidence="1" id="KW-0472">Membrane</keyword>
<dbReference type="Pfam" id="PF16220">
    <property type="entry name" value="DUF4880"/>
    <property type="match status" value="1"/>
</dbReference>
<dbReference type="InterPro" id="IPR032623">
    <property type="entry name" value="FecR_N"/>
</dbReference>
<dbReference type="Gene3D" id="2.60.120.1440">
    <property type="match status" value="1"/>
</dbReference>
<evidence type="ECO:0000256" key="1">
    <source>
        <dbReference type="SAM" id="Phobius"/>
    </source>
</evidence>
<keyword evidence="1" id="KW-0812">Transmembrane</keyword>
<evidence type="ECO:0000313" key="5">
    <source>
        <dbReference type="Proteomes" id="UP000016569"/>
    </source>
</evidence>
<feature type="domain" description="FecR protein" evidence="2">
    <location>
        <begin position="106"/>
        <end position="197"/>
    </location>
</feature>
<feature type="transmembrane region" description="Helical" evidence="1">
    <location>
        <begin position="79"/>
        <end position="101"/>
    </location>
</feature>
<evidence type="ECO:0000313" key="4">
    <source>
        <dbReference type="EMBL" id="GAD60015.1"/>
    </source>
</evidence>
<dbReference type="InterPro" id="IPR006860">
    <property type="entry name" value="FecR"/>
</dbReference>
<sequence>MSRSLSSPNIDAEAAAWLARLHGDHDAAARDALDAWLAEDPAHAAAFERASEIWAILPRAARSSADEARLRPAPERRPWLRPALAMAASLVLGFGVLWWSLATVGDYVTRPGEQQVATLDDGSRIALNTDTRVDVKFNADRRHITLDRGEAMFEVAHDADRPFVVIAGDTRVEALGTVFTVRRTRTEVVVTLIKGEVAVTREARERAMRRRPRCCCSRANG</sequence>
<accession>A0A8E0NCT1</accession>
<gene>
    <name evidence="4" type="ORF">MBEBAB_2265</name>
</gene>
<dbReference type="GO" id="GO:0016989">
    <property type="term" value="F:sigma factor antagonist activity"/>
    <property type="evidence" value="ECO:0007669"/>
    <property type="project" value="TreeGrafter"/>
</dbReference>
<dbReference type="PANTHER" id="PTHR30273">
    <property type="entry name" value="PERIPLASMIC SIGNAL SENSOR AND SIGMA FACTOR ACTIVATOR FECR-RELATED"/>
    <property type="match status" value="1"/>
</dbReference>
<comment type="caution">
    <text evidence="4">The sequence shown here is derived from an EMBL/GenBank/DDBJ whole genome shotgun (WGS) entry which is preliminary data.</text>
</comment>